<accession>A0A2H3B3I8</accession>
<dbReference type="AlphaFoldDB" id="A0A2H3B3I8"/>
<evidence type="ECO:0000313" key="2">
    <source>
        <dbReference type="EMBL" id="PBK59167.1"/>
    </source>
</evidence>
<feature type="region of interest" description="Disordered" evidence="1">
    <location>
        <begin position="117"/>
        <end position="152"/>
    </location>
</feature>
<evidence type="ECO:0000313" key="3">
    <source>
        <dbReference type="Proteomes" id="UP000218334"/>
    </source>
</evidence>
<dbReference type="EMBL" id="KZ293511">
    <property type="protein sequence ID" value="PBK59167.1"/>
    <property type="molecule type" value="Genomic_DNA"/>
</dbReference>
<feature type="compositionally biased region" description="Basic residues" evidence="1">
    <location>
        <begin position="140"/>
        <end position="152"/>
    </location>
</feature>
<dbReference type="Proteomes" id="UP000218334">
    <property type="component" value="Unassembled WGS sequence"/>
</dbReference>
<protein>
    <submittedName>
        <fullName evidence="2">Uncharacterized protein</fullName>
    </submittedName>
</protein>
<sequence length="152" mass="17629">MRKDTIRISSVANSRPRLYPEKAGGIISPSIMVDRRSPDVCPLVLQGRRHHAWLEYLNDDDPVLAAMALEAKNTPAKVTASRRNSDVLIDKAKKRNERRRVKIEALSSDLRAAYIQRKQESQARYRSSRREQLAENERLRRQKKKRERVAKA</sequence>
<gene>
    <name evidence="2" type="ORF">ARMSODRAFT_1027664</name>
</gene>
<proteinExistence type="predicted"/>
<reference evidence="3" key="1">
    <citation type="journal article" date="2017" name="Nat. Ecol. Evol.">
        <title>Genome expansion and lineage-specific genetic innovations in the forest pathogenic fungi Armillaria.</title>
        <authorList>
            <person name="Sipos G."/>
            <person name="Prasanna A.N."/>
            <person name="Walter M.C."/>
            <person name="O'Connor E."/>
            <person name="Balint B."/>
            <person name="Krizsan K."/>
            <person name="Kiss B."/>
            <person name="Hess J."/>
            <person name="Varga T."/>
            <person name="Slot J."/>
            <person name="Riley R."/>
            <person name="Boka B."/>
            <person name="Rigling D."/>
            <person name="Barry K."/>
            <person name="Lee J."/>
            <person name="Mihaltcheva S."/>
            <person name="LaButti K."/>
            <person name="Lipzen A."/>
            <person name="Waldron R."/>
            <person name="Moloney N.M."/>
            <person name="Sperisen C."/>
            <person name="Kredics L."/>
            <person name="Vagvoelgyi C."/>
            <person name="Patrignani A."/>
            <person name="Fitzpatrick D."/>
            <person name="Nagy I."/>
            <person name="Doyle S."/>
            <person name="Anderson J.B."/>
            <person name="Grigoriev I.V."/>
            <person name="Gueldener U."/>
            <person name="Muensterkoetter M."/>
            <person name="Nagy L.G."/>
        </authorList>
    </citation>
    <scope>NUCLEOTIDE SEQUENCE [LARGE SCALE GENOMIC DNA]</scope>
    <source>
        <strain evidence="3">28-4</strain>
    </source>
</reference>
<keyword evidence="3" id="KW-1185">Reference proteome</keyword>
<organism evidence="2 3">
    <name type="scientific">Armillaria solidipes</name>
    <dbReference type="NCBI Taxonomy" id="1076256"/>
    <lineage>
        <taxon>Eukaryota</taxon>
        <taxon>Fungi</taxon>
        <taxon>Dikarya</taxon>
        <taxon>Basidiomycota</taxon>
        <taxon>Agaricomycotina</taxon>
        <taxon>Agaricomycetes</taxon>
        <taxon>Agaricomycetidae</taxon>
        <taxon>Agaricales</taxon>
        <taxon>Marasmiineae</taxon>
        <taxon>Physalacriaceae</taxon>
        <taxon>Armillaria</taxon>
    </lineage>
</organism>
<feature type="compositionally biased region" description="Basic and acidic residues" evidence="1">
    <location>
        <begin position="117"/>
        <end position="139"/>
    </location>
</feature>
<evidence type="ECO:0000256" key="1">
    <source>
        <dbReference type="SAM" id="MobiDB-lite"/>
    </source>
</evidence>
<name>A0A2H3B3I8_9AGAR</name>